<proteinExistence type="predicted"/>
<dbReference type="PANTHER" id="PTHR31616">
    <property type="entry name" value="TREHALASE"/>
    <property type="match status" value="1"/>
</dbReference>
<dbReference type="InterPro" id="IPR045582">
    <property type="entry name" value="Trehalase-like_N"/>
</dbReference>
<comment type="caution">
    <text evidence="3">The sequence shown here is derived from an EMBL/GenBank/DDBJ whole genome shotgun (WGS) entry which is preliminary data.</text>
</comment>
<keyword evidence="4" id="KW-1185">Reference proteome</keyword>
<reference evidence="3 4" key="1">
    <citation type="submission" date="2022-03" db="EMBL/GenBank/DDBJ databases">
        <title>Sinomonas sp. isolated from a soil.</title>
        <authorList>
            <person name="Han J."/>
            <person name="Kim D.-U."/>
        </authorList>
    </citation>
    <scope>NUCLEOTIDE SEQUENCE [LARGE SCALE GENOMIC DNA]</scope>
    <source>
        <strain evidence="3 4">5-5</strain>
    </source>
</reference>
<dbReference type="InterPro" id="IPR008928">
    <property type="entry name" value="6-hairpin_glycosidase_sf"/>
</dbReference>
<feature type="domain" description="Trehalase-like N-terminal" evidence="2">
    <location>
        <begin position="21"/>
        <end position="165"/>
    </location>
</feature>
<accession>A0ABS9U0P3</accession>
<name>A0ABS9U0P3_9MICC</name>
<evidence type="ECO:0000259" key="1">
    <source>
        <dbReference type="Pfam" id="PF00723"/>
    </source>
</evidence>
<dbReference type="PANTHER" id="PTHR31616:SF10">
    <property type="entry name" value="TREHALASE"/>
    <property type="match status" value="1"/>
</dbReference>
<organism evidence="3 4">
    <name type="scientific">Sinomonas terrae</name>
    <dbReference type="NCBI Taxonomy" id="2908838"/>
    <lineage>
        <taxon>Bacteria</taxon>
        <taxon>Bacillati</taxon>
        <taxon>Actinomycetota</taxon>
        <taxon>Actinomycetes</taxon>
        <taxon>Micrococcales</taxon>
        <taxon>Micrococcaceae</taxon>
        <taxon>Sinomonas</taxon>
    </lineage>
</organism>
<dbReference type="EMBL" id="JAKZBV010000001">
    <property type="protein sequence ID" value="MCH6469885.1"/>
    <property type="molecule type" value="Genomic_DNA"/>
</dbReference>
<dbReference type="RefSeq" id="WP_241053357.1">
    <property type="nucleotide sequence ID" value="NZ_JAKZBV010000001.1"/>
</dbReference>
<gene>
    <name evidence="3" type="ORF">L0M17_07790</name>
</gene>
<keyword evidence="3" id="KW-0378">Hydrolase</keyword>
<dbReference type="InterPro" id="IPR012341">
    <property type="entry name" value="6hp_glycosidase-like_sf"/>
</dbReference>
<dbReference type="Pfam" id="PF00723">
    <property type="entry name" value="Glyco_hydro_15"/>
    <property type="match status" value="1"/>
</dbReference>
<sequence>MASAEEVASDAEDFPPHVLREYAMLADGVRGALLGPRGDIVWMCAPKWHDDAVFSTLLGGRGCFAVTPAERRFVWGGRYEDGTLIWVSRWITAAGIVECREALAYPGDPHRAILLRRIRAAKGPAEVRVVVDVRAGFGHHAMSRLRRDGAIWTARSGPLRIRLSGADEADDGGGPVEFTVRLPEGRHHDVVLEISDTELPSERIQPDETWSATEYGWHREVPRFGNTIAPDDARQSYAVLRGMTGAGGAMVSAATMGLPERAEQKRNYDYRYAWIRDQCFTGVAVASCKEFPLLDDAVQFVAARLLEDGPDLRPAYTVDGGRVPDEHDVGLPGYPGGSGKAGNWVDGQFQLDVFGEALLLFASAAQHDRLDLDQWKAAEAAAEAIAQRHGEPDAGMWELDPERWAHSRLICAAGLRAIGREAPTRQAALWSSQADGLIAEVTGECLHPSVRWQRSPSDPRVDASLLRPVLRGAVAPQDPRSVATLEAIHAELARKGYLYRFRQDRRPLDQSEGAFLLCGFDLAMALHQSDEPLQAARWFERNRNACGTPGLFTEEYDVEQRQLRGNFPQAFVHAAMLEAARRLADEPPAWGGLNA</sequence>
<dbReference type="SUPFAM" id="SSF48208">
    <property type="entry name" value="Six-hairpin glycosidases"/>
    <property type="match status" value="1"/>
</dbReference>
<feature type="domain" description="GH15-like" evidence="1">
    <location>
        <begin position="246"/>
        <end position="580"/>
    </location>
</feature>
<evidence type="ECO:0000313" key="3">
    <source>
        <dbReference type="EMBL" id="MCH6469885.1"/>
    </source>
</evidence>
<protein>
    <submittedName>
        <fullName evidence="3">Glycoside hydrolase family 15 protein</fullName>
    </submittedName>
</protein>
<evidence type="ECO:0000259" key="2">
    <source>
        <dbReference type="Pfam" id="PF19291"/>
    </source>
</evidence>
<evidence type="ECO:0000313" key="4">
    <source>
        <dbReference type="Proteomes" id="UP001202922"/>
    </source>
</evidence>
<dbReference type="Gene3D" id="1.50.10.10">
    <property type="match status" value="1"/>
</dbReference>
<dbReference type="InterPro" id="IPR011613">
    <property type="entry name" value="GH15-like"/>
</dbReference>
<dbReference type="Pfam" id="PF19291">
    <property type="entry name" value="TREH_N"/>
    <property type="match status" value="1"/>
</dbReference>
<dbReference type="GO" id="GO:0016787">
    <property type="term" value="F:hydrolase activity"/>
    <property type="evidence" value="ECO:0007669"/>
    <property type="project" value="UniProtKB-KW"/>
</dbReference>
<dbReference type="Proteomes" id="UP001202922">
    <property type="component" value="Unassembled WGS sequence"/>
</dbReference>